<evidence type="ECO:0000256" key="6">
    <source>
        <dbReference type="PIRSR" id="PIRSR000097-3"/>
    </source>
</evidence>
<evidence type="ECO:0000256" key="1">
    <source>
        <dbReference type="ARBA" id="ARBA00007905"/>
    </source>
</evidence>
<evidence type="ECO:0000256" key="4">
    <source>
        <dbReference type="PIRSR" id="PIRSR000097-1"/>
    </source>
</evidence>
<dbReference type="Proteomes" id="UP001219518">
    <property type="component" value="Unassembled WGS sequence"/>
</dbReference>
<sequence length="341" mass="38095">MGIGIRYPDMACPAFATLPNGAQMPLLGYGTWQANFCVQAGAEELEAAVDAALRCGYRHIDTAAFYLNEPSIGKVIQEKWIDTGKVRREDLFLVTKLPPTRLRAPAVRPTLQRSLRDLRTDYVDLYLVHAPFGILERGDELLPVGEDGNVLLDMETDHVAVWKAMEEEVDAGRAKAIGISNFNQRQIQRILDNCRIRPANLQVELHVYLQQRPLVEFCQQNGITVTAYSPLGSPGSEKIYNSVGIEVTFPDLISNPVVKEIASALNKTTAQVLLRHIVQRGIAAIPKSTNERRIAQNIQVFDFELSAEDMVKLDALDRGDEGRLIDMKFVVGVENHPEYAW</sequence>
<dbReference type="InterPro" id="IPR036812">
    <property type="entry name" value="NAD(P)_OxRdtase_dom_sf"/>
</dbReference>
<dbReference type="Pfam" id="PF00248">
    <property type="entry name" value="Aldo_ket_red"/>
    <property type="match status" value="1"/>
</dbReference>
<dbReference type="InterPro" id="IPR020471">
    <property type="entry name" value="AKR"/>
</dbReference>
<dbReference type="InterPro" id="IPR018170">
    <property type="entry name" value="Aldo/ket_reductase_CS"/>
</dbReference>
<evidence type="ECO:0000313" key="9">
    <source>
        <dbReference type="Proteomes" id="UP001219518"/>
    </source>
</evidence>
<dbReference type="PROSITE" id="PS00798">
    <property type="entry name" value="ALDOKETO_REDUCTASE_1"/>
    <property type="match status" value="1"/>
</dbReference>
<keyword evidence="2" id="KW-0521">NADP</keyword>
<gene>
    <name evidence="8" type="ORF">KUF71_009584</name>
</gene>
<keyword evidence="9" id="KW-1185">Reference proteome</keyword>
<comment type="caution">
    <text evidence="8">The sequence shown here is derived from an EMBL/GenBank/DDBJ whole genome shotgun (WGS) entry which is preliminary data.</text>
</comment>
<name>A0AAE1HFA9_9NEOP</name>
<dbReference type="GO" id="GO:0016491">
    <property type="term" value="F:oxidoreductase activity"/>
    <property type="evidence" value="ECO:0007669"/>
    <property type="project" value="UniProtKB-KW"/>
</dbReference>
<evidence type="ECO:0000256" key="5">
    <source>
        <dbReference type="PIRSR" id="PIRSR000097-2"/>
    </source>
</evidence>
<reference evidence="8" key="2">
    <citation type="journal article" date="2023" name="BMC Genomics">
        <title>Pest status, molecular evolution, and epigenetic factors derived from the genome assembly of Frankliniella fusca, a thysanopteran phytovirus vector.</title>
        <authorList>
            <person name="Catto M.A."/>
            <person name="Labadie P.E."/>
            <person name="Jacobson A.L."/>
            <person name="Kennedy G.G."/>
            <person name="Srinivasan R."/>
            <person name="Hunt B.G."/>
        </authorList>
    </citation>
    <scope>NUCLEOTIDE SEQUENCE</scope>
    <source>
        <strain evidence="8">PL_HMW_Pooled</strain>
    </source>
</reference>
<evidence type="ECO:0000256" key="2">
    <source>
        <dbReference type="ARBA" id="ARBA00022857"/>
    </source>
</evidence>
<dbReference type="Gene3D" id="3.20.20.100">
    <property type="entry name" value="NADP-dependent oxidoreductase domain"/>
    <property type="match status" value="1"/>
</dbReference>
<feature type="site" description="Lowers pKa of active site Tyr" evidence="6">
    <location>
        <position position="96"/>
    </location>
</feature>
<dbReference type="EMBL" id="JAHWGI010000994">
    <property type="protein sequence ID" value="KAK3920297.1"/>
    <property type="molecule type" value="Genomic_DNA"/>
</dbReference>
<evidence type="ECO:0000259" key="7">
    <source>
        <dbReference type="Pfam" id="PF00248"/>
    </source>
</evidence>
<dbReference type="PROSITE" id="PS00063">
    <property type="entry name" value="ALDOKETO_REDUCTASE_3"/>
    <property type="match status" value="1"/>
</dbReference>
<comment type="similarity">
    <text evidence="1">Belongs to the aldo/keto reductase family.</text>
</comment>
<feature type="domain" description="NADP-dependent oxidoreductase" evidence="7">
    <location>
        <begin position="27"/>
        <end position="317"/>
    </location>
</feature>
<dbReference type="InterPro" id="IPR023210">
    <property type="entry name" value="NADP_OxRdtase_dom"/>
</dbReference>
<proteinExistence type="inferred from homology"/>
<feature type="binding site" evidence="5">
    <location>
        <position position="129"/>
    </location>
    <ligand>
        <name>substrate</name>
    </ligand>
</feature>
<protein>
    <submittedName>
        <fullName evidence="8">Aldo-keto reductase family 1 member B15</fullName>
    </submittedName>
</protein>
<accession>A0AAE1HFA9</accession>
<dbReference type="PRINTS" id="PR00069">
    <property type="entry name" value="ALDKETRDTASE"/>
</dbReference>
<evidence type="ECO:0000313" key="8">
    <source>
        <dbReference type="EMBL" id="KAK3920297.1"/>
    </source>
</evidence>
<dbReference type="PROSITE" id="PS00062">
    <property type="entry name" value="ALDOKETO_REDUCTASE_2"/>
    <property type="match status" value="1"/>
</dbReference>
<organism evidence="8 9">
    <name type="scientific">Frankliniella fusca</name>
    <dbReference type="NCBI Taxonomy" id="407009"/>
    <lineage>
        <taxon>Eukaryota</taxon>
        <taxon>Metazoa</taxon>
        <taxon>Ecdysozoa</taxon>
        <taxon>Arthropoda</taxon>
        <taxon>Hexapoda</taxon>
        <taxon>Insecta</taxon>
        <taxon>Pterygota</taxon>
        <taxon>Neoptera</taxon>
        <taxon>Paraneoptera</taxon>
        <taxon>Thysanoptera</taxon>
        <taxon>Terebrantia</taxon>
        <taxon>Thripoidea</taxon>
        <taxon>Thripidae</taxon>
        <taxon>Frankliniella</taxon>
    </lineage>
</organism>
<dbReference type="PANTHER" id="PTHR11732">
    <property type="entry name" value="ALDO/KETO REDUCTASE"/>
    <property type="match status" value="1"/>
</dbReference>
<evidence type="ECO:0000256" key="3">
    <source>
        <dbReference type="ARBA" id="ARBA00023002"/>
    </source>
</evidence>
<reference evidence="8" key="1">
    <citation type="submission" date="2021-07" db="EMBL/GenBank/DDBJ databases">
        <authorList>
            <person name="Catto M.A."/>
            <person name="Jacobson A."/>
            <person name="Kennedy G."/>
            <person name="Labadie P."/>
            <person name="Hunt B.G."/>
            <person name="Srinivasan R."/>
        </authorList>
    </citation>
    <scope>NUCLEOTIDE SEQUENCE</scope>
    <source>
        <strain evidence="8">PL_HMW_Pooled</strain>
        <tissue evidence="8">Head</tissue>
    </source>
</reference>
<feature type="active site" description="Proton donor" evidence="4">
    <location>
        <position position="66"/>
    </location>
</feature>
<dbReference type="FunFam" id="3.20.20.100:FF:000006">
    <property type="entry name" value="Aldo-keto reductase family 1 member A1"/>
    <property type="match status" value="1"/>
</dbReference>
<keyword evidence="3" id="KW-0560">Oxidoreductase</keyword>
<dbReference type="SUPFAM" id="SSF51430">
    <property type="entry name" value="NAD(P)-linked oxidoreductase"/>
    <property type="match status" value="1"/>
</dbReference>
<dbReference type="AlphaFoldDB" id="A0AAE1HFA9"/>
<dbReference type="PIRSF" id="PIRSF000097">
    <property type="entry name" value="AKR"/>
    <property type="match status" value="1"/>
</dbReference>